<reference evidence="1 2" key="1">
    <citation type="submission" date="2019-01" db="EMBL/GenBank/DDBJ databases">
        <authorList>
            <person name="Sayadi A."/>
        </authorList>
    </citation>
    <scope>NUCLEOTIDE SEQUENCE [LARGE SCALE GENOMIC DNA]</scope>
</reference>
<dbReference type="EMBL" id="CAACVG010011730">
    <property type="protein sequence ID" value="VEN58747.1"/>
    <property type="molecule type" value="Genomic_DNA"/>
</dbReference>
<protein>
    <submittedName>
        <fullName evidence="1">Uncharacterized protein</fullName>
    </submittedName>
</protein>
<name>A0A653DHA9_CALMS</name>
<organism evidence="1 2">
    <name type="scientific">Callosobruchus maculatus</name>
    <name type="common">Southern cowpea weevil</name>
    <name type="synonym">Pulse bruchid</name>
    <dbReference type="NCBI Taxonomy" id="64391"/>
    <lineage>
        <taxon>Eukaryota</taxon>
        <taxon>Metazoa</taxon>
        <taxon>Ecdysozoa</taxon>
        <taxon>Arthropoda</taxon>
        <taxon>Hexapoda</taxon>
        <taxon>Insecta</taxon>
        <taxon>Pterygota</taxon>
        <taxon>Neoptera</taxon>
        <taxon>Endopterygota</taxon>
        <taxon>Coleoptera</taxon>
        <taxon>Polyphaga</taxon>
        <taxon>Cucujiformia</taxon>
        <taxon>Chrysomeloidea</taxon>
        <taxon>Chrysomelidae</taxon>
        <taxon>Bruchinae</taxon>
        <taxon>Bruchini</taxon>
        <taxon>Callosobruchus</taxon>
    </lineage>
</organism>
<dbReference type="OrthoDB" id="6431454at2759"/>
<proteinExistence type="predicted"/>
<keyword evidence="2" id="KW-1185">Reference proteome</keyword>
<feature type="non-terminal residue" evidence="1">
    <location>
        <position position="85"/>
    </location>
</feature>
<evidence type="ECO:0000313" key="1">
    <source>
        <dbReference type="EMBL" id="VEN58747.1"/>
    </source>
</evidence>
<accession>A0A653DHA9</accession>
<gene>
    <name evidence="1" type="ORF">CALMAC_LOCUS17016</name>
</gene>
<evidence type="ECO:0000313" key="2">
    <source>
        <dbReference type="Proteomes" id="UP000410492"/>
    </source>
</evidence>
<dbReference type="AlphaFoldDB" id="A0A653DHA9"/>
<dbReference type="Proteomes" id="UP000410492">
    <property type="component" value="Unassembled WGS sequence"/>
</dbReference>
<sequence length="85" mass="9373">MRMEEVAFSEWPGQPVDLDGGGNPWLPAYGCQTPAALLEREDFLGNPGSVGIVQVRNIRAAYIFCAPIECRHYKGPLNPSQDTRP</sequence>